<evidence type="ECO:0000256" key="1">
    <source>
        <dbReference type="ARBA" id="ARBA00010254"/>
    </source>
</evidence>
<dbReference type="PROSITE" id="PS00056">
    <property type="entry name" value="RIBOSOMAL_S17"/>
    <property type="match status" value="1"/>
</dbReference>
<dbReference type="GO" id="GO:0019843">
    <property type="term" value="F:rRNA binding"/>
    <property type="evidence" value="ECO:0007669"/>
    <property type="project" value="UniProtKB-UniRule"/>
</dbReference>
<dbReference type="Gene3D" id="2.40.50.140">
    <property type="entry name" value="Nucleic acid-binding proteins"/>
    <property type="match status" value="1"/>
</dbReference>
<dbReference type="InterPro" id="IPR000266">
    <property type="entry name" value="Ribosomal_uS17"/>
</dbReference>
<keyword evidence="4 6" id="KW-0689">Ribosomal protein</keyword>
<dbReference type="PANTHER" id="PTHR10744:SF1">
    <property type="entry name" value="SMALL RIBOSOMAL SUBUNIT PROTEIN US17M"/>
    <property type="match status" value="1"/>
</dbReference>
<dbReference type="InterPro" id="IPR012340">
    <property type="entry name" value="NA-bd_OB-fold"/>
</dbReference>
<dbReference type="AlphaFoldDB" id="A0A3E0AEQ8"/>
<dbReference type="CDD" id="cd00364">
    <property type="entry name" value="Ribosomal_uS17"/>
    <property type="match status" value="1"/>
</dbReference>
<keyword evidence="9" id="KW-1185">Reference proteome</keyword>
<evidence type="ECO:0000256" key="2">
    <source>
        <dbReference type="ARBA" id="ARBA00022730"/>
    </source>
</evidence>
<accession>A0A3E0AEQ8</accession>
<dbReference type="SUPFAM" id="SSF50249">
    <property type="entry name" value="Nucleic acid-binding proteins"/>
    <property type="match status" value="1"/>
</dbReference>
<keyword evidence="5 6" id="KW-0687">Ribonucleoprotein</keyword>
<evidence type="ECO:0000256" key="6">
    <source>
        <dbReference type="HAMAP-Rule" id="MF_01345"/>
    </source>
</evidence>
<dbReference type="InterPro" id="IPR019979">
    <property type="entry name" value="Ribosomal_uS17_CS"/>
</dbReference>
<dbReference type="Proteomes" id="UP000256388">
    <property type="component" value="Unassembled WGS sequence"/>
</dbReference>
<evidence type="ECO:0000256" key="5">
    <source>
        <dbReference type="ARBA" id="ARBA00023274"/>
    </source>
</evidence>
<dbReference type="PRINTS" id="PR00973">
    <property type="entry name" value="RIBOSOMALS17"/>
</dbReference>
<dbReference type="Pfam" id="PF00366">
    <property type="entry name" value="Ribosomal_S17"/>
    <property type="match status" value="1"/>
</dbReference>
<comment type="function">
    <text evidence="6">One of the primary rRNA binding proteins, it binds specifically to the 5'-end of 16S ribosomal RNA.</text>
</comment>
<dbReference type="OrthoDB" id="9811714at2"/>
<dbReference type="InterPro" id="IPR019984">
    <property type="entry name" value="Ribosomal_uS17_bact/chlr"/>
</dbReference>
<evidence type="ECO:0000256" key="7">
    <source>
        <dbReference type="RuleBase" id="RU003872"/>
    </source>
</evidence>
<dbReference type="EMBL" id="QUMS01000001">
    <property type="protein sequence ID" value="REG10161.1"/>
    <property type="molecule type" value="Genomic_DNA"/>
</dbReference>
<proteinExistence type="inferred from homology"/>
<keyword evidence="2 6" id="KW-0699">rRNA-binding</keyword>
<keyword evidence="3 6" id="KW-0694">RNA-binding</keyword>
<evidence type="ECO:0000256" key="3">
    <source>
        <dbReference type="ARBA" id="ARBA00022884"/>
    </source>
</evidence>
<dbReference type="NCBIfam" id="NF004123">
    <property type="entry name" value="PRK05610.1"/>
    <property type="match status" value="1"/>
</dbReference>
<name>A0A3E0AEQ8_9CHLR</name>
<sequence>MNTRRRLKGVVTGNKMTKTVIVEVTRTFRHPLYEKVIHSSKKLFVHDELGCNVGDEVQIVESKPISKNKCFVVEKILSRQEVDETKPVAEEEG</sequence>
<dbReference type="RefSeq" id="WP_116223355.1">
    <property type="nucleotide sequence ID" value="NZ_AP018437.1"/>
</dbReference>
<dbReference type="HAMAP" id="MF_01345_B">
    <property type="entry name" value="Ribosomal_uS17_B"/>
    <property type="match status" value="1"/>
</dbReference>
<evidence type="ECO:0000256" key="4">
    <source>
        <dbReference type="ARBA" id="ARBA00022980"/>
    </source>
</evidence>
<protein>
    <recommendedName>
        <fullName evidence="6">Small ribosomal subunit protein uS17</fullName>
    </recommendedName>
</protein>
<comment type="subunit">
    <text evidence="6">Part of the 30S ribosomal subunit.</text>
</comment>
<evidence type="ECO:0000313" key="8">
    <source>
        <dbReference type="EMBL" id="REG10161.1"/>
    </source>
</evidence>
<dbReference type="GO" id="GO:0006412">
    <property type="term" value="P:translation"/>
    <property type="evidence" value="ECO:0007669"/>
    <property type="project" value="UniProtKB-UniRule"/>
</dbReference>
<comment type="similarity">
    <text evidence="1 6 7">Belongs to the universal ribosomal protein uS17 family.</text>
</comment>
<dbReference type="PANTHER" id="PTHR10744">
    <property type="entry name" value="40S RIBOSOMAL PROTEIN S11 FAMILY MEMBER"/>
    <property type="match status" value="1"/>
</dbReference>
<gene>
    <name evidence="6" type="primary">rpsQ</name>
    <name evidence="8" type="ORF">DFR64_0012</name>
</gene>
<comment type="caution">
    <text evidence="8">The sequence shown here is derived from an EMBL/GenBank/DDBJ whole genome shotgun (WGS) entry which is preliminary data.</text>
</comment>
<dbReference type="GO" id="GO:0022627">
    <property type="term" value="C:cytosolic small ribosomal subunit"/>
    <property type="evidence" value="ECO:0007669"/>
    <property type="project" value="TreeGrafter"/>
</dbReference>
<evidence type="ECO:0000313" key="9">
    <source>
        <dbReference type="Proteomes" id="UP000256388"/>
    </source>
</evidence>
<reference evidence="8 9" key="1">
    <citation type="submission" date="2018-08" db="EMBL/GenBank/DDBJ databases">
        <title>Genomic Encyclopedia of Type Strains, Phase IV (KMG-IV): sequencing the most valuable type-strain genomes for metagenomic binning, comparative biology and taxonomic classification.</title>
        <authorList>
            <person name="Goeker M."/>
        </authorList>
    </citation>
    <scope>NUCLEOTIDE SEQUENCE [LARGE SCALE GENOMIC DNA]</scope>
    <source>
        <strain evidence="8 9">DSM 23923</strain>
    </source>
</reference>
<organism evidence="8 9">
    <name type="scientific">Pelolinea submarina</name>
    <dbReference type="NCBI Taxonomy" id="913107"/>
    <lineage>
        <taxon>Bacteria</taxon>
        <taxon>Bacillati</taxon>
        <taxon>Chloroflexota</taxon>
        <taxon>Anaerolineae</taxon>
        <taxon>Anaerolineales</taxon>
        <taxon>Anaerolineaceae</taxon>
        <taxon>Pelolinea</taxon>
    </lineage>
</organism>
<dbReference type="GO" id="GO:0003735">
    <property type="term" value="F:structural constituent of ribosome"/>
    <property type="evidence" value="ECO:0007669"/>
    <property type="project" value="InterPro"/>
</dbReference>